<dbReference type="InterPro" id="IPR012337">
    <property type="entry name" value="RNaseH-like_sf"/>
</dbReference>
<evidence type="ECO:0000313" key="7">
    <source>
        <dbReference type="EMBL" id="KAF2317020.1"/>
    </source>
</evidence>
<dbReference type="GO" id="GO:0046983">
    <property type="term" value="F:protein dimerization activity"/>
    <property type="evidence" value="ECO:0007669"/>
    <property type="project" value="InterPro"/>
</dbReference>
<accession>A0A6A6MU01</accession>
<reference evidence="7 8" key="1">
    <citation type="journal article" date="2020" name="Mol. Plant">
        <title>The Chromosome-Based Rubber Tree Genome Provides New Insights into Spurge Genome Evolution and Rubber Biosynthesis.</title>
        <authorList>
            <person name="Liu J."/>
            <person name="Shi C."/>
            <person name="Shi C.C."/>
            <person name="Li W."/>
            <person name="Zhang Q.J."/>
            <person name="Zhang Y."/>
            <person name="Li K."/>
            <person name="Lu H.F."/>
            <person name="Shi C."/>
            <person name="Zhu S.T."/>
            <person name="Xiao Z.Y."/>
            <person name="Nan H."/>
            <person name="Yue Y."/>
            <person name="Zhu X.G."/>
            <person name="Wu Y."/>
            <person name="Hong X.N."/>
            <person name="Fan G.Y."/>
            <person name="Tong Y."/>
            <person name="Zhang D."/>
            <person name="Mao C.L."/>
            <person name="Liu Y.L."/>
            <person name="Hao S.J."/>
            <person name="Liu W.Q."/>
            <person name="Lv M.Q."/>
            <person name="Zhang H.B."/>
            <person name="Liu Y."/>
            <person name="Hu-Tang G.R."/>
            <person name="Wang J.P."/>
            <person name="Wang J.H."/>
            <person name="Sun Y.H."/>
            <person name="Ni S.B."/>
            <person name="Chen W.B."/>
            <person name="Zhang X.C."/>
            <person name="Jiao Y.N."/>
            <person name="Eichler E.E."/>
            <person name="Li G.H."/>
            <person name="Liu X."/>
            <person name="Gao L.Z."/>
        </authorList>
    </citation>
    <scope>NUCLEOTIDE SEQUENCE [LARGE SCALE GENOMIC DNA]</scope>
    <source>
        <strain evidence="8">cv. GT1</strain>
        <tissue evidence="7">Leaf</tissue>
    </source>
</reference>
<feature type="domain" description="HAT C-terminal dimerisation" evidence="6">
    <location>
        <begin position="135"/>
        <end position="192"/>
    </location>
</feature>
<dbReference type="InterPro" id="IPR008906">
    <property type="entry name" value="HATC_C_dom"/>
</dbReference>
<comment type="caution">
    <text evidence="7">The sequence shown here is derived from an EMBL/GenBank/DDBJ whole genome shotgun (WGS) entry which is preliminary data.</text>
</comment>
<name>A0A6A6MU01_HEVBR</name>
<sequence>MVITAHFVDSNWRLQRRVINFVHLPPPPRGVEIAYAIFKCLKEWEIENKHGLKELKDIIDDVHNKPHKWNKILPDSEARQNVMKVKEALYEIYNEYVNQYNASNHEQIGEMTSSGVHGNEELTFHIGADEILQYEAHLKYHILSRLAADILTVPVTTVPSETTFSAGGRVIDPYRASLAPETVQILLCGGDWCLVLHVVKKKNKN</sequence>
<evidence type="ECO:0000259" key="6">
    <source>
        <dbReference type="Pfam" id="PF05699"/>
    </source>
</evidence>
<dbReference type="PANTHER" id="PTHR46481:SF10">
    <property type="entry name" value="ZINC FINGER BED DOMAIN-CONTAINING PROTEIN 39"/>
    <property type="match status" value="1"/>
</dbReference>
<dbReference type="AlphaFoldDB" id="A0A6A6MU01"/>
<dbReference type="InterPro" id="IPR052035">
    <property type="entry name" value="ZnF_BED_domain_contain"/>
</dbReference>
<dbReference type="GO" id="GO:0008270">
    <property type="term" value="F:zinc ion binding"/>
    <property type="evidence" value="ECO:0007669"/>
    <property type="project" value="UniProtKB-KW"/>
</dbReference>
<evidence type="ECO:0000256" key="4">
    <source>
        <dbReference type="ARBA" id="ARBA00022833"/>
    </source>
</evidence>
<keyword evidence="2" id="KW-0479">Metal-binding</keyword>
<keyword evidence="3" id="KW-0863">Zinc-finger</keyword>
<evidence type="ECO:0000313" key="8">
    <source>
        <dbReference type="Proteomes" id="UP000467840"/>
    </source>
</evidence>
<comment type="subcellular location">
    <subcellularLocation>
        <location evidence="1">Nucleus</location>
    </subcellularLocation>
</comment>
<protein>
    <recommendedName>
        <fullName evidence="6">HAT C-terminal dimerisation domain-containing protein</fullName>
    </recommendedName>
</protein>
<dbReference type="Proteomes" id="UP000467840">
    <property type="component" value="Chromosome 6"/>
</dbReference>
<gene>
    <name evidence="7" type="ORF">GH714_010617</name>
</gene>
<dbReference type="SUPFAM" id="SSF53098">
    <property type="entry name" value="Ribonuclease H-like"/>
    <property type="match status" value="1"/>
</dbReference>
<dbReference type="EMBL" id="JAAGAX010000004">
    <property type="protein sequence ID" value="KAF2317020.1"/>
    <property type="molecule type" value="Genomic_DNA"/>
</dbReference>
<dbReference type="GO" id="GO:0005634">
    <property type="term" value="C:nucleus"/>
    <property type="evidence" value="ECO:0007669"/>
    <property type="project" value="UniProtKB-SubCell"/>
</dbReference>
<keyword evidence="8" id="KW-1185">Reference proteome</keyword>
<proteinExistence type="predicted"/>
<keyword evidence="5" id="KW-0539">Nucleus</keyword>
<organism evidence="7 8">
    <name type="scientific">Hevea brasiliensis</name>
    <name type="common">Para rubber tree</name>
    <name type="synonym">Siphonia brasiliensis</name>
    <dbReference type="NCBI Taxonomy" id="3981"/>
    <lineage>
        <taxon>Eukaryota</taxon>
        <taxon>Viridiplantae</taxon>
        <taxon>Streptophyta</taxon>
        <taxon>Embryophyta</taxon>
        <taxon>Tracheophyta</taxon>
        <taxon>Spermatophyta</taxon>
        <taxon>Magnoliopsida</taxon>
        <taxon>eudicotyledons</taxon>
        <taxon>Gunneridae</taxon>
        <taxon>Pentapetalae</taxon>
        <taxon>rosids</taxon>
        <taxon>fabids</taxon>
        <taxon>Malpighiales</taxon>
        <taxon>Euphorbiaceae</taxon>
        <taxon>Crotonoideae</taxon>
        <taxon>Micrandreae</taxon>
        <taxon>Hevea</taxon>
    </lineage>
</organism>
<dbReference type="PANTHER" id="PTHR46481">
    <property type="entry name" value="ZINC FINGER BED DOMAIN-CONTAINING PROTEIN 4"/>
    <property type="match status" value="1"/>
</dbReference>
<dbReference type="Pfam" id="PF05699">
    <property type="entry name" value="Dimer_Tnp_hAT"/>
    <property type="match status" value="1"/>
</dbReference>
<evidence type="ECO:0000256" key="3">
    <source>
        <dbReference type="ARBA" id="ARBA00022771"/>
    </source>
</evidence>
<keyword evidence="4" id="KW-0862">Zinc</keyword>
<evidence type="ECO:0000256" key="1">
    <source>
        <dbReference type="ARBA" id="ARBA00004123"/>
    </source>
</evidence>
<evidence type="ECO:0000256" key="2">
    <source>
        <dbReference type="ARBA" id="ARBA00022723"/>
    </source>
</evidence>
<evidence type="ECO:0000256" key="5">
    <source>
        <dbReference type="ARBA" id="ARBA00023242"/>
    </source>
</evidence>